<evidence type="ECO:0008006" key="4">
    <source>
        <dbReference type="Google" id="ProtNLM"/>
    </source>
</evidence>
<evidence type="ECO:0000256" key="1">
    <source>
        <dbReference type="SAM" id="MobiDB-lite"/>
    </source>
</evidence>
<dbReference type="STRING" id="588602.SAMN04487991_2848"/>
<dbReference type="AlphaFoldDB" id="A0A1I3TT14"/>
<evidence type="ECO:0000313" key="2">
    <source>
        <dbReference type="EMBL" id="SFJ73469.1"/>
    </source>
</evidence>
<gene>
    <name evidence="2" type="ORF">SAMN04487991_2848</name>
</gene>
<dbReference type="InterPro" id="IPR009562">
    <property type="entry name" value="DUF1178"/>
</dbReference>
<sequence length="184" mass="20294">MPLHIWNTLSMIRYMLKCSEEHQFESWFRSAEAFESLKASGQVSCPVCGSSEVQKAMMAPRVSTARNRAEGTGASVEQQHQHASEHHGAPQPPDLPKPEHGLPMTAPVPSAKEVEQAVAKLRAEVEANSDYVGVEFAKEARRIHEGETPARSIYGEAKIDEAKALLEEGVPLLPLPFTPKRKMN</sequence>
<organism evidence="2 3">
    <name type="scientific">Celeribacter neptunius</name>
    <dbReference type="NCBI Taxonomy" id="588602"/>
    <lineage>
        <taxon>Bacteria</taxon>
        <taxon>Pseudomonadati</taxon>
        <taxon>Pseudomonadota</taxon>
        <taxon>Alphaproteobacteria</taxon>
        <taxon>Rhodobacterales</taxon>
        <taxon>Roseobacteraceae</taxon>
        <taxon>Celeribacter</taxon>
    </lineage>
</organism>
<reference evidence="3" key="1">
    <citation type="submission" date="2016-10" db="EMBL/GenBank/DDBJ databases">
        <authorList>
            <person name="Varghese N."/>
            <person name="Submissions S."/>
        </authorList>
    </citation>
    <scope>NUCLEOTIDE SEQUENCE [LARGE SCALE GENOMIC DNA]</scope>
    <source>
        <strain evidence="3">DSM 26471</strain>
    </source>
</reference>
<accession>A0A1I3TT14</accession>
<keyword evidence="3" id="KW-1185">Reference proteome</keyword>
<proteinExistence type="predicted"/>
<feature type="region of interest" description="Disordered" evidence="1">
    <location>
        <begin position="61"/>
        <end position="106"/>
    </location>
</feature>
<dbReference type="EMBL" id="FORH01000005">
    <property type="protein sequence ID" value="SFJ73469.1"/>
    <property type="molecule type" value="Genomic_DNA"/>
</dbReference>
<feature type="compositionally biased region" description="Basic and acidic residues" evidence="1">
    <location>
        <begin position="79"/>
        <end position="88"/>
    </location>
</feature>
<protein>
    <recommendedName>
        <fullName evidence="4">DUF1178 family protein</fullName>
    </recommendedName>
</protein>
<dbReference type="PIRSF" id="PIRSF032131">
    <property type="entry name" value="UCP032131"/>
    <property type="match status" value="1"/>
</dbReference>
<dbReference type="Pfam" id="PF06676">
    <property type="entry name" value="DUF1178"/>
    <property type="match status" value="1"/>
</dbReference>
<name>A0A1I3TT14_9RHOB</name>
<evidence type="ECO:0000313" key="3">
    <source>
        <dbReference type="Proteomes" id="UP000199630"/>
    </source>
</evidence>
<dbReference type="Proteomes" id="UP000199630">
    <property type="component" value="Unassembled WGS sequence"/>
</dbReference>